<reference evidence="1 2" key="1">
    <citation type="submission" date="2016-02" db="EMBL/GenBank/DDBJ databases">
        <title>Comparison of Clostridium stercorarium subspecies using comparative genomics and transcriptomics.</title>
        <authorList>
            <person name="Schellenberg J."/>
            <person name="Thallinger G."/>
            <person name="Levin D.B."/>
            <person name="Zhang X."/>
            <person name="Alvare G."/>
            <person name="Fristensky B."/>
            <person name="Sparling R."/>
        </authorList>
    </citation>
    <scope>NUCLEOTIDE SEQUENCE [LARGE SCALE GENOMIC DNA]</scope>
    <source>
        <strain evidence="1 2">DSM 2910</strain>
    </source>
</reference>
<protein>
    <submittedName>
        <fullName evidence="1">Uncharacterized protein</fullName>
    </submittedName>
</protein>
<sequence>MLVILPICFFEEQEREQTGGRDAETSAKALIIENGKSIKDAQGSGEKKGTALAGVIFTVIRFSRLYSA</sequence>
<accession>A0A1B1YC85</accession>
<gene>
    <name evidence="1" type="ORF">CSTERTH_04585</name>
</gene>
<dbReference type="EMBL" id="CP014672">
    <property type="protein sequence ID" value="ANW98367.1"/>
    <property type="molecule type" value="Genomic_DNA"/>
</dbReference>
<proteinExistence type="predicted"/>
<name>A0A1B1YC85_THEST</name>
<organism evidence="1 2">
    <name type="scientific">Thermoclostridium stercorarium subsp. thermolacticum DSM 2910</name>
    <dbReference type="NCBI Taxonomy" id="1121336"/>
    <lineage>
        <taxon>Bacteria</taxon>
        <taxon>Bacillati</taxon>
        <taxon>Bacillota</taxon>
        <taxon>Clostridia</taxon>
        <taxon>Eubacteriales</taxon>
        <taxon>Oscillospiraceae</taxon>
        <taxon>Thermoclostridium</taxon>
    </lineage>
</organism>
<evidence type="ECO:0000313" key="2">
    <source>
        <dbReference type="Proteomes" id="UP000092971"/>
    </source>
</evidence>
<dbReference type="Proteomes" id="UP000092971">
    <property type="component" value="Chromosome"/>
</dbReference>
<evidence type="ECO:0000313" key="1">
    <source>
        <dbReference type="EMBL" id="ANW98367.1"/>
    </source>
</evidence>
<dbReference type="AlphaFoldDB" id="A0A1B1YC85"/>